<dbReference type="GO" id="GO:0006508">
    <property type="term" value="P:proteolysis"/>
    <property type="evidence" value="ECO:0007669"/>
    <property type="project" value="UniProtKB-KW"/>
</dbReference>
<evidence type="ECO:0000313" key="4">
    <source>
        <dbReference type="EMBL" id="PRY53978.1"/>
    </source>
</evidence>
<dbReference type="AlphaFoldDB" id="A0A2T0U7Z3"/>
<dbReference type="GO" id="GO:0008233">
    <property type="term" value="F:peptidase activity"/>
    <property type="evidence" value="ECO:0007669"/>
    <property type="project" value="UniProtKB-KW"/>
</dbReference>
<dbReference type="InterPro" id="IPR051454">
    <property type="entry name" value="RNA/ubiquinone_mod_enzymes"/>
</dbReference>
<dbReference type="PANTHER" id="PTHR30217">
    <property type="entry name" value="PEPTIDASE U32 FAMILY"/>
    <property type="match status" value="1"/>
</dbReference>
<evidence type="ECO:0000256" key="1">
    <source>
        <dbReference type="ARBA" id="ARBA00022670"/>
    </source>
</evidence>
<evidence type="ECO:0000256" key="3">
    <source>
        <dbReference type="ARBA" id="ARBA00038374"/>
    </source>
</evidence>
<accession>A0A2T0U7Z3</accession>
<evidence type="ECO:0000313" key="5">
    <source>
        <dbReference type="Proteomes" id="UP000238034"/>
    </source>
</evidence>
<dbReference type="PROSITE" id="PS01276">
    <property type="entry name" value="PEPTIDASE_U32"/>
    <property type="match status" value="1"/>
</dbReference>
<gene>
    <name evidence="4" type="ORF">B0I27_103451</name>
</gene>
<organism evidence="4 5">
    <name type="scientific">Arcticibacter pallidicorallinus</name>
    <dbReference type="NCBI Taxonomy" id="1259464"/>
    <lineage>
        <taxon>Bacteria</taxon>
        <taxon>Pseudomonadati</taxon>
        <taxon>Bacteroidota</taxon>
        <taxon>Sphingobacteriia</taxon>
        <taxon>Sphingobacteriales</taxon>
        <taxon>Sphingobacteriaceae</taxon>
        <taxon>Arcticibacter</taxon>
    </lineage>
</organism>
<keyword evidence="5" id="KW-1185">Reference proteome</keyword>
<dbReference type="PANTHER" id="PTHR30217:SF6">
    <property type="entry name" value="TRNA HYDROXYLATION PROTEIN P"/>
    <property type="match status" value="1"/>
</dbReference>
<sequence>MRKRNIELMAPAGSYESLTAAIQAGADSVYFGIEQLNMRARSSSNFTLDDLVKIAEVCRSEGIKSYITLNTILYDHDINLMKKIIDAAHSSGITAVIATDHAVLNYAKKIGFPVHISTQANISNIDTIEFYAVYADVMVMARELTLMQVATITRDIARRQITGPSGELVRVEVFSHGALCMAVSGKCYLSLHSDNASANRGACIQNCRKSYIVTEKEHGTEFEIDNEYIMSAKDLCTIDFIDKIIGAGVSVLKIEGRGRSADYVHTVVSCYREAIDAYNNGTYGPAMFADWKSRLSTVFNRGFWDGYYLGRKLGEWSDTYGSKATQKKTYIGRGLKYFDRSAVAEFQLDAHSLQTGTKIMVTGPTTGVVWSTVEEIRVENETRDLVKKGETFSIPMKDRVRPSDKLYKLEDV</sequence>
<dbReference type="EMBL" id="PVTH01000003">
    <property type="protein sequence ID" value="PRY53978.1"/>
    <property type="molecule type" value="Genomic_DNA"/>
</dbReference>
<name>A0A2T0U7Z3_9SPHI</name>
<keyword evidence="1 4" id="KW-0645">Protease</keyword>
<proteinExistence type="inferred from homology"/>
<comment type="caution">
    <text evidence="4">The sequence shown here is derived from an EMBL/GenBank/DDBJ whole genome shotgun (WGS) entry which is preliminary data.</text>
</comment>
<evidence type="ECO:0000256" key="2">
    <source>
        <dbReference type="ARBA" id="ARBA00022801"/>
    </source>
</evidence>
<dbReference type="Pfam" id="PF01136">
    <property type="entry name" value="Peptidase_U32"/>
    <property type="match status" value="1"/>
</dbReference>
<dbReference type="InterPro" id="IPR001539">
    <property type="entry name" value="Peptidase_U32"/>
</dbReference>
<protein>
    <submittedName>
        <fullName evidence="4">Putative protease</fullName>
    </submittedName>
</protein>
<dbReference type="Proteomes" id="UP000238034">
    <property type="component" value="Unassembled WGS sequence"/>
</dbReference>
<reference evidence="4 5" key="1">
    <citation type="submission" date="2018-03" db="EMBL/GenBank/DDBJ databases">
        <title>Genomic Encyclopedia of Type Strains, Phase III (KMG-III): the genomes of soil and plant-associated and newly described type strains.</title>
        <authorList>
            <person name="Whitman W."/>
        </authorList>
    </citation>
    <scope>NUCLEOTIDE SEQUENCE [LARGE SCALE GENOMIC DNA]</scope>
    <source>
        <strain evidence="4 5">CGMCC 1.9313</strain>
    </source>
</reference>
<comment type="similarity">
    <text evidence="3">Belongs to the peptidase U32 family.</text>
</comment>
<dbReference type="RefSeq" id="WP_181276706.1">
    <property type="nucleotide sequence ID" value="NZ_PVTH01000003.1"/>
</dbReference>
<keyword evidence="2" id="KW-0378">Hydrolase</keyword>